<dbReference type="PRINTS" id="PR00125">
    <property type="entry name" value="ATPASEDELTA"/>
</dbReference>
<evidence type="ECO:0000256" key="5">
    <source>
        <dbReference type="ARBA" id="ARBA00023136"/>
    </source>
</evidence>
<organism evidence="9 10">
    <name type="scientific">Candidatus Kinetoplastidibacterium kentomonadis</name>
    <dbReference type="NCBI Taxonomy" id="1576550"/>
    <lineage>
        <taxon>Bacteria</taxon>
        <taxon>Pseudomonadati</taxon>
        <taxon>Pseudomonadota</taxon>
        <taxon>Betaproteobacteria</taxon>
        <taxon>Candidatus Kinetoplastidibacterium</taxon>
    </lineage>
</organism>
<dbReference type="InterPro" id="IPR026015">
    <property type="entry name" value="ATP_synth_OSCP/delta_N_sf"/>
</dbReference>
<keyword evidence="10" id="KW-1185">Reference proteome</keyword>
<dbReference type="NCBIfam" id="NF004402">
    <property type="entry name" value="PRK05758.2-2"/>
    <property type="match status" value="1"/>
</dbReference>
<proteinExistence type="inferred from homology"/>
<dbReference type="NCBIfam" id="TIGR01145">
    <property type="entry name" value="ATP_synt_delta"/>
    <property type="match status" value="1"/>
</dbReference>
<dbReference type="Gene3D" id="1.10.520.20">
    <property type="entry name" value="N-terminal domain of the delta subunit of the F1F0-ATP synthase"/>
    <property type="match status" value="1"/>
</dbReference>
<comment type="function">
    <text evidence="8">This protein is part of the stalk that links CF(0) to CF(1). It either transmits conformational changes from CF(0) to CF(1) or is implicated in proton conduction.</text>
</comment>
<dbReference type="GO" id="GO:0046933">
    <property type="term" value="F:proton-transporting ATP synthase activity, rotational mechanism"/>
    <property type="evidence" value="ECO:0007669"/>
    <property type="project" value="UniProtKB-UniRule"/>
</dbReference>
<keyword evidence="2 8" id="KW-0813">Transport</keyword>
<evidence type="ECO:0000313" key="9">
    <source>
        <dbReference type="EMBL" id="AWD32197.1"/>
    </source>
</evidence>
<evidence type="ECO:0000256" key="3">
    <source>
        <dbReference type="ARBA" id="ARBA00022781"/>
    </source>
</evidence>
<dbReference type="Proteomes" id="UP000266796">
    <property type="component" value="Chromosome"/>
</dbReference>
<comment type="similarity">
    <text evidence="8">Belongs to the ATPase delta chain family.</text>
</comment>
<evidence type="ECO:0000256" key="4">
    <source>
        <dbReference type="ARBA" id="ARBA00023065"/>
    </source>
</evidence>
<dbReference type="OrthoDB" id="9816221at2"/>
<evidence type="ECO:0000313" key="10">
    <source>
        <dbReference type="Proteomes" id="UP000266796"/>
    </source>
</evidence>
<comment type="function">
    <text evidence="8">F(1)F(0) ATP synthase produces ATP from ADP in the presence of a proton or sodium gradient. F-type ATPases consist of two structural domains, F(1) containing the extramembraneous catalytic core and F(0) containing the membrane proton channel, linked together by a central stalk and a peripheral stalk. During catalysis, ATP synthesis in the catalytic domain of F(1) is coupled via a rotary mechanism of the central stalk subunits to proton translocation.</text>
</comment>
<accession>A0A3S7J941</accession>
<evidence type="ECO:0000256" key="8">
    <source>
        <dbReference type="HAMAP-Rule" id="MF_01416"/>
    </source>
</evidence>
<dbReference type="Pfam" id="PF00213">
    <property type="entry name" value="OSCP"/>
    <property type="match status" value="1"/>
</dbReference>
<evidence type="ECO:0000256" key="2">
    <source>
        <dbReference type="ARBA" id="ARBA00022448"/>
    </source>
</evidence>
<keyword evidence="4 8" id="KW-0406">Ion transport</keyword>
<gene>
    <name evidence="8 9" type="primary">atpH</name>
    <name evidence="9" type="ORF">CKSOR_00052</name>
</gene>
<keyword evidence="3 8" id="KW-0375">Hydrogen ion transport</keyword>
<keyword evidence="7 8" id="KW-0066">ATP synthesis</keyword>
<evidence type="ECO:0000256" key="7">
    <source>
        <dbReference type="ARBA" id="ARBA00023310"/>
    </source>
</evidence>
<dbReference type="SUPFAM" id="SSF47928">
    <property type="entry name" value="N-terminal domain of the delta subunit of the F1F0-ATP synthase"/>
    <property type="match status" value="1"/>
</dbReference>
<keyword evidence="8" id="KW-1003">Cell membrane</keyword>
<dbReference type="EMBL" id="CP025628">
    <property type="protein sequence ID" value="AWD32197.1"/>
    <property type="molecule type" value="Genomic_DNA"/>
</dbReference>
<dbReference type="PANTHER" id="PTHR11910">
    <property type="entry name" value="ATP SYNTHASE DELTA CHAIN"/>
    <property type="match status" value="1"/>
</dbReference>
<dbReference type="GO" id="GO:0045259">
    <property type="term" value="C:proton-transporting ATP synthase complex"/>
    <property type="evidence" value="ECO:0007669"/>
    <property type="project" value="UniProtKB-KW"/>
</dbReference>
<name>A0A3S7J941_9PROT</name>
<keyword evidence="5 8" id="KW-0472">Membrane</keyword>
<dbReference type="HAMAP" id="MF_01416">
    <property type="entry name" value="ATP_synth_delta_bact"/>
    <property type="match status" value="1"/>
</dbReference>
<evidence type="ECO:0000256" key="1">
    <source>
        <dbReference type="ARBA" id="ARBA00004370"/>
    </source>
</evidence>
<dbReference type="InterPro" id="IPR000711">
    <property type="entry name" value="ATPase_OSCP/dsu"/>
</dbReference>
<dbReference type="KEGG" id="kso:CKSOR_00052"/>
<evidence type="ECO:0000256" key="6">
    <source>
        <dbReference type="ARBA" id="ARBA00023196"/>
    </source>
</evidence>
<comment type="subcellular location">
    <subcellularLocation>
        <location evidence="8">Cell membrane</location>
        <topology evidence="8">Peripheral membrane protein</topology>
    </subcellularLocation>
    <subcellularLocation>
        <location evidence="1">Membrane</location>
    </subcellularLocation>
</comment>
<protein>
    <recommendedName>
        <fullName evidence="8">ATP synthase subunit delta</fullName>
    </recommendedName>
    <alternativeName>
        <fullName evidence="8">ATP synthase F(1) sector subunit delta</fullName>
    </alternativeName>
    <alternativeName>
        <fullName evidence="8">F-type ATPase subunit delta</fullName>
        <shortName evidence="8">F-ATPase subunit delta</shortName>
    </alternativeName>
</protein>
<sequence length="177" mass="20520">MISNASAARPYYEALFSSIDNEKYNEWDSLLKKMSLISQNVDFQNLYKSNILNKIQLSELFLSFFDDSIDIKAKNFINLLIDNKRLLILSDIYHGFKLLKDQKDNVNYVSIISAFDLSTQQIENLSMFLEKKFLSKLKISISIDKNLIGGIRIKFKDKIIDASVQHYLCSMKESLLL</sequence>
<dbReference type="AlphaFoldDB" id="A0A3S7J941"/>
<reference evidence="9 10" key="1">
    <citation type="journal article" date="2018" name="Parasitology">
        <title>The reduced genome of Candidatus Kinetoplastibacterium sorsogonicusi, the endosymbiont of Kentomonas sorsogonicus (Trypanosomatidae): loss of the haem-synthesis pathway.</title>
        <authorList>
            <person name="Silva F.M."/>
            <person name="Kostygov A.Y."/>
            <person name="Spodareva V.V."/>
            <person name="Butenko A."/>
            <person name="Tossou R."/>
            <person name="Lukes J."/>
            <person name="Yurchenko V."/>
            <person name="Alves J.M.P."/>
        </authorList>
    </citation>
    <scope>NUCLEOTIDE SEQUENCE [LARGE SCALE GENOMIC DNA]</scope>
    <source>
        <strain evidence="9 10">MF-08</strain>
    </source>
</reference>
<keyword evidence="6 8" id="KW-0139">CF(1)</keyword>
<dbReference type="GO" id="GO:0005886">
    <property type="term" value="C:plasma membrane"/>
    <property type="evidence" value="ECO:0007669"/>
    <property type="project" value="UniProtKB-SubCell"/>
</dbReference>
<dbReference type="RefSeq" id="WP_108673622.1">
    <property type="nucleotide sequence ID" value="NZ_CP025628.1"/>
</dbReference>